<dbReference type="Pfam" id="PF19871">
    <property type="entry name" value="DUF6344"/>
    <property type="match status" value="1"/>
</dbReference>
<evidence type="ECO:0000256" key="1">
    <source>
        <dbReference type="SAM" id="MobiDB-lite"/>
    </source>
</evidence>
<comment type="caution">
    <text evidence="2">The sequence shown here is derived from an EMBL/GenBank/DDBJ whole genome shotgun (WGS) entry which is preliminary data.</text>
</comment>
<accession>A0A918EK61</accession>
<gene>
    <name evidence="2" type="ORF">GCM10010249_32620</name>
</gene>
<feature type="region of interest" description="Disordered" evidence="1">
    <location>
        <begin position="102"/>
        <end position="134"/>
    </location>
</feature>
<organism evidence="2 3">
    <name type="scientific">Streptomyces roseolilacinus</name>
    <dbReference type="NCBI Taxonomy" id="66904"/>
    <lineage>
        <taxon>Bacteria</taxon>
        <taxon>Bacillati</taxon>
        <taxon>Actinomycetota</taxon>
        <taxon>Actinomycetes</taxon>
        <taxon>Kitasatosporales</taxon>
        <taxon>Streptomycetaceae</taxon>
        <taxon>Streptomyces</taxon>
    </lineage>
</organism>
<name>A0A918EK61_9ACTN</name>
<feature type="compositionally biased region" description="Low complexity" evidence="1">
    <location>
        <begin position="124"/>
        <end position="134"/>
    </location>
</feature>
<dbReference type="Proteomes" id="UP000654123">
    <property type="component" value="Unassembled WGS sequence"/>
</dbReference>
<reference evidence="2" key="1">
    <citation type="journal article" date="2014" name="Int. J. Syst. Evol. Microbiol.">
        <title>Complete genome sequence of Corynebacterium casei LMG S-19264T (=DSM 44701T), isolated from a smear-ripened cheese.</title>
        <authorList>
            <consortium name="US DOE Joint Genome Institute (JGI-PGF)"/>
            <person name="Walter F."/>
            <person name="Albersmeier A."/>
            <person name="Kalinowski J."/>
            <person name="Ruckert C."/>
        </authorList>
    </citation>
    <scope>NUCLEOTIDE SEQUENCE</scope>
    <source>
        <strain evidence="2">JCM 4335</strain>
    </source>
</reference>
<keyword evidence="3" id="KW-1185">Reference proteome</keyword>
<protein>
    <submittedName>
        <fullName evidence="2">Uncharacterized protein</fullName>
    </submittedName>
</protein>
<dbReference type="AlphaFoldDB" id="A0A918EK61"/>
<dbReference type="InterPro" id="IPR045925">
    <property type="entry name" value="DUF6344"/>
</dbReference>
<dbReference type="EMBL" id="BMSV01000006">
    <property type="protein sequence ID" value="GGQ11556.1"/>
    <property type="molecule type" value="Genomic_DNA"/>
</dbReference>
<evidence type="ECO:0000313" key="2">
    <source>
        <dbReference type="EMBL" id="GGQ11556.1"/>
    </source>
</evidence>
<sequence>MAAGKVKQFWTAIVSFFCELLASLRPAAPVADRHPGAAATRTALAGAVSLPAQRTAAAPATGAGCGAGRGRGVPRERALPPTIKQRIRAEAHGASPAVRRLPAAGALVADRPADRRTDDEDAEAAAPAGTAAAR</sequence>
<reference evidence="2" key="2">
    <citation type="submission" date="2020-09" db="EMBL/GenBank/DDBJ databases">
        <authorList>
            <person name="Sun Q."/>
            <person name="Ohkuma M."/>
        </authorList>
    </citation>
    <scope>NUCLEOTIDE SEQUENCE</scope>
    <source>
        <strain evidence="2">JCM 4335</strain>
    </source>
</reference>
<evidence type="ECO:0000313" key="3">
    <source>
        <dbReference type="Proteomes" id="UP000654123"/>
    </source>
</evidence>
<proteinExistence type="predicted"/>
<feature type="region of interest" description="Disordered" evidence="1">
    <location>
        <begin position="55"/>
        <end position="78"/>
    </location>
</feature>